<evidence type="ECO:0000256" key="1">
    <source>
        <dbReference type="ARBA" id="ARBA00005234"/>
    </source>
</evidence>
<sequence>GHILPDAEDIDSLSPGKWMTDGALASLITSMQYYGTSAYDGPRPLLLPLAWANGFQTIFDSATPTPVPIEAWQQLLAHFATRHKLEEVRSAGCIVVPIHLSNHYVLVVFFRQVHRVVFFDSGKRFNPSWPTQLMKDTFTEVGADLFFTHVHQQWVFEEGTITQQPDGIHCADYVLSAINALLQAADVRYWQNIDLSHISMAYQRQIWLQPFLKVTVQRMYDEKVIDLPDHHLGTGSTPGAAPAQASHAVGSVATTVEGVGTSAPQDV</sequence>
<feature type="non-terminal residue" evidence="5">
    <location>
        <position position="267"/>
    </location>
</feature>
<dbReference type="GO" id="GO:0008234">
    <property type="term" value="F:cysteine-type peptidase activity"/>
    <property type="evidence" value="ECO:0007669"/>
    <property type="project" value="InterPro"/>
</dbReference>
<feature type="domain" description="Ubiquitin-like protease family profile" evidence="4">
    <location>
        <begin position="84"/>
        <end position="197"/>
    </location>
</feature>
<evidence type="ECO:0000256" key="2">
    <source>
        <dbReference type="ARBA" id="ARBA00022670"/>
    </source>
</evidence>
<dbReference type="SUPFAM" id="SSF54001">
    <property type="entry name" value="Cysteine proteinases"/>
    <property type="match status" value="1"/>
</dbReference>
<dbReference type="EMBL" id="BLLF01000119">
    <property type="protein sequence ID" value="GFH07839.1"/>
    <property type="molecule type" value="Genomic_DNA"/>
</dbReference>
<protein>
    <submittedName>
        <fullName evidence="5">Ulp1 protease family, C-terminal catalytic domain</fullName>
    </submittedName>
</protein>
<dbReference type="Pfam" id="PF02902">
    <property type="entry name" value="Peptidase_C48"/>
    <property type="match status" value="1"/>
</dbReference>
<comment type="caution">
    <text evidence="5">The sequence shown here is derived from an EMBL/GenBank/DDBJ whole genome shotgun (WGS) entry which is preliminary data.</text>
</comment>
<keyword evidence="3" id="KW-0378">Hydrolase</keyword>
<dbReference type="InterPro" id="IPR003653">
    <property type="entry name" value="Peptidase_C48_C"/>
</dbReference>
<proteinExistence type="inferred from homology"/>
<evidence type="ECO:0000256" key="3">
    <source>
        <dbReference type="ARBA" id="ARBA00022801"/>
    </source>
</evidence>
<organism evidence="5 6">
    <name type="scientific">Haematococcus lacustris</name>
    <name type="common">Green alga</name>
    <name type="synonym">Haematococcus pluvialis</name>
    <dbReference type="NCBI Taxonomy" id="44745"/>
    <lineage>
        <taxon>Eukaryota</taxon>
        <taxon>Viridiplantae</taxon>
        <taxon>Chlorophyta</taxon>
        <taxon>core chlorophytes</taxon>
        <taxon>Chlorophyceae</taxon>
        <taxon>CS clade</taxon>
        <taxon>Chlamydomonadales</taxon>
        <taxon>Haematococcaceae</taxon>
        <taxon>Haematococcus</taxon>
    </lineage>
</organism>
<name>A0A699YNY1_HAELA</name>
<feature type="non-terminal residue" evidence="5">
    <location>
        <position position="1"/>
    </location>
</feature>
<keyword evidence="6" id="KW-1185">Reference proteome</keyword>
<accession>A0A699YNY1</accession>
<evidence type="ECO:0000259" key="4">
    <source>
        <dbReference type="Pfam" id="PF02902"/>
    </source>
</evidence>
<evidence type="ECO:0000313" key="6">
    <source>
        <dbReference type="Proteomes" id="UP000485058"/>
    </source>
</evidence>
<dbReference type="Proteomes" id="UP000485058">
    <property type="component" value="Unassembled WGS sequence"/>
</dbReference>
<dbReference type="GO" id="GO:0006508">
    <property type="term" value="P:proteolysis"/>
    <property type="evidence" value="ECO:0007669"/>
    <property type="project" value="UniProtKB-KW"/>
</dbReference>
<evidence type="ECO:0000313" key="5">
    <source>
        <dbReference type="EMBL" id="GFH07839.1"/>
    </source>
</evidence>
<comment type="similarity">
    <text evidence="1">Belongs to the peptidase C48 family.</text>
</comment>
<dbReference type="InterPro" id="IPR038765">
    <property type="entry name" value="Papain-like_cys_pep_sf"/>
</dbReference>
<gene>
    <name evidence="5" type="ORF">HaLaN_02700</name>
</gene>
<dbReference type="Gene3D" id="3.40.395.10">
    <property type="entry name" value="Adenoviral Proteinase, Chain A"/>
    <property type="match status" value="1"/>
</dbReference>
<reference evidence="5 6" key="1">
    <citation type="submission" date="2020-02" db="EMBL/GenBank/DDBJ databases">
        <title>Draft genome sequence of Haematococcus lacustris strain NIES-144.</title>
        <authorList>
            <person name="Morimoto D."/>
            <person name="Nakagawa S."/>
            <person name="Yoshida T."/>
            <person name="Sawayama S."/>
        </authorList>
    </citation>
    <scope>NUCLEOTIDE SEQUENCE [LARGE SCALE GENOMIC DNA]</scope>
    <source>
        <strain evidence="5 6">NIES-144</strain>
    </source>
</reference>
<dbReference type="AlphaFoldDB" id="A0A699YNY1"/>
<keyword evidence="2 5" id="KW-0645">Protease</keyword>